<evidence type="ECO:0000313" key="2">
    <source>
        <dbReference type="Proteomes" id="UP000046392"/>
    </source>
</evidence>
<organism evidence="2 3">
    <name type="scientific">Strongyloides papillosus</name>
    <name type="common">Intestinal threadworm</name>
    <dbReference type="NCBI Taxonomy" id="174720"/>
    <lineage>
        <taxon>Eukaryota</taxon>
        <taxon>Metazoa</taxon>
        <taxon>Ecdysozoa</taxon>
        <taxon>Nematoda</taxon>
        <taxon>Chromadorea</taxon>
        <taxon>Rhabditida</taxon>
        <taxon>Tylenchina</taxon>
        <taxon>Panagrolaimomorpha</taxon>
        <taxon>Strongyloidoidea</taxon>
        <taxon>Strongyloididae</taxon>
        <taxon>Strongyloides</taxon>
    </lineage>
</organism>
<feature type="region of interest" description="Disordered" evidence="1">
    <location>
        <begin position="1"/>
        <end position="42"/>
    </location>
</feature>
<feature type="compositionally biased region" description="Polar residues" evidence="1">
    <location>
        <begin position="1"/>
        <end position="35"/>
    </location>
</feature>
<protein>
    <submittedName>
        <fullName evidence="3">DUF4378 domain-containing protein</fullName>
    </submittedName>
</protein>
<name>A0A0N5BVU0_STREA</name>
<reference evidence="3" key="1">
    <citation type="submission" date="2017-02" db="UniProtKB">
        <authorList>
            <consortium name="WormBaseParasite"/>
        </authorList>
    </citation>
    <scope>IDENTIFICATION</scope>
</reference>
<evidence type="ECO:0000256" key="1">
    <source>
        <dbReference type="SAM" id="MobiDB-lite"/>
    </source>
</evidence>
<sequence length="439" mass="49993">MSSLSNGVKNNSSVTKQNNSNEDIKSSNTSTNKESGNCKDKKILRENVFHDLKGKPKNSVMKKSVMKKSVINAIRDMKMNFHKDLRDLQKHLSENIVTNNVENTISKEIVNENVQQIKSQNHVSDDIVIEPSEKEKTLLDSSSLIYEEDDFKNQSLFNYSLKNDEESLIAQFADIAIKSASRSVRESLAKNERLSLNTSDSQFLTKMPPMGDSPRNSIGNIFQKSFNRSGMDSLFGLDMSGATELNEMQKVFDDVSFNSTFDFEKSLKNNTINAKTDIPVVEKSTSVEIEILQKEKLGNSLYPLDDETVSLILQIFTTILWEAFESNDENKIKNVPLKVDSDDVEEISVYGDIARWLTLQFYRKRYSFSNYQQYFNKIVEGVDRMQNTGKYRSEGLQPGDIFADGTILDILAVDQIISEYSYNLLNMMDKGELDDFTKK</sequence>
<keyword evidence="2" id="KW-1185">Reference proteome</keyword>
<dbReference type="AlphaFoldDB" id="A0A0N5BVU0"/>
<proteinExistence type="predicted"/>
<accession>A0A0N5BVU0</accession>
<evidence type="ECO:0000313" key="3">
    <source>
        <dbReference type="WBParaSite" id="SPAL_0000994600.1"/>
    </source>
</evidence>
<dbReference type="WBParaSite" id="SPAL_0000994600.1">
    <property type="protein sequence ID" value="SPAL_0000994600.1"/>
    <property type="gene ID" value="SPAL_0000994600"/>
</dbReference>
<dbReference type="Proteomes" id="UP000046392">
    <property type="component" value="Unplaced"/>
</dbReference>